<accession>A0ABM0PKT1</accession>
<gene>
    <name evidence="3" type="primary">LOC103339532</name>
</gene>
<organism evidence="2 3">
    <name type="scientific">Prunus mume</name>
    <name type="common">Japanese apricot</name>
    <name type="synonym">Armeniaca mume</name>
    <dbReference type="NCBI Taxonomy" id="102107"/>
    <lineage>
        <taxon>Eukaryota</taxon>
        <taxon>Viridiplantae</taxon>
        <taxon>Streptophyta</taxon>
        <taxon>Embryophyta</taxon>
        <taxon>Tracheophyta</taxon>
        <taxon>Spermatophyta</taxon>
        <taxon>Magnoliopsida</taxon>
        <taxon>eudicotyledons</taxon>
        <taxon>Gunneridae</taxon>
        <taxon>Pentapetalae</taxon>
        <taxon>rosids</taxon>
        <taxon>fabids</taxon>
        <taxon>Rosales</taxon>
        <taxon>Rosaceae</taxon>
        <taxon>Amygdaloideae</taxon>
        <taxon>Amygdaleae</taxon>
        <taxon>Prunus</taxon>
    </lineage>
</organism>
<evidence type="ECO:0000313" key="2">
    <source>
        <dbReference type="Proteomes" id="UP000694861"/>
    </source>
</evidence>
<dbReference type="PANTHER" id="PTHR46137">
    <property type="entry name" value="OS05G0310600 PROTEIN"/>
    <property type="match status" value="1"/>
</dbReference>
<dbReference type="PROSITE" id="PS51934">
    <property type="entry name" value="LRAT"/>
    <property type="match status" value="1"/>
</dbReference>
<protein>
    <submittedName>
        <fullName evidence="3">Uncharacterized protein LOC103339532 isoform X2</fullName>
    </submittedName>
</protein>
<dbReference type="PANTHER" id="PTHR46137:SF4">
    <property type="entry name" value="PROTEIN LEAD-SENSITIVE 1"/>
    <property type="match status" value="1"/>
</dbReference>
<dbReference type="Gene3D" id="3.90.1720.10">
    <property type="entry name" value="endopeptidase domain like (from Nostoc punctiforme)"/>
    <property type="match status" value="1"/>
</dbReference>
<sequence length="260" mass="27722">MGLLSNRVDKGSLKPGDHIYSWRTAYIYAHHGDDTVVHFTRRGQEVGTGTMLDALLVSSGPARPQQPCQVCTPREEGSGVLSSCLNCFLAGGVLYRFEYAVSAALFIAKARGGTCTLAVSDPDDVVVHRAKYLLNNGFGCYNVFKKNCEDFAIYCKTGLLVLDKGTIGQSGQAVSIIGGPLAAVLSTPLRLVTTNVYGMAATAVTMYCASRYAADIGMRRDVVKVSVEDMTSRLATGLLRVAEAQIVLAPIIGSSDLVTQ</sequence>
<proteinExistence type="predicted"/>
<dbReference type="Pfam" id="PF04970">
    <property type="entry name" value="LRAT"/>
    <property type="match status" value="1"/>
</dbReference>
<dbReference type="GeneID" id="103339532"/>
<dbReference type="InterPro" id="IPR007053">
    <property type="entry name" value="LRAT_dom"/>
</dbReference>
<reference evidence="3" key="2">
    <citation type="submission" date="2025-08" db="UniProtKB">
        <authorList>
            <consortium name="RefSeq"/>
        </authorList>
    </citation>
    <scope>IDENTIFICATION</scope>
</reference>
<dbReference type="Proteomes" id="UP000694861">
    <property type="component" value="Linkage group LG8"/>
</dbReference>
<evidence type="ECO:0000259" key="1">
    <source>
        <dbReference type="PROSITE" id="PS51934"/>
    </source>
</evidence>
<reference evidence="2" key="1">
    <citation type="journal article" date="2012" name="Nat. Commun.">
        <title>The genome of Prunus mume.</title>
        <authorList>
            <person name="Zhang Q."/>
            <person name="Chen W."/>
            <person name="Sun L."/>
            <person name="Zhao F."/>
            <person name="Huang B."/>
            <person name="Yang W."/>
            <person name="Tao Y."/>
            <person name="Wang J."/>
            <person name="Yuan Z."/>
            <person name="Fan G."/>
            <person name="Xing Z."/>
            <person name="Han C."/>
            <person name="Pan H."/>
            <person name="Zhong X."/>
            <person name="Shi W."/>
            <person name="Liang X."/>
            <person name="Du D."/>
            <person name="Sun F."/>
            <person name="Xu Z."/>
            <person name="Hao R."/>
            <person name="Lv T."/>
            <person name="Lv Y."/>
            <person name="Zheng Z."/>
            <person name="Sun M."/>
            <person name="Luo L."/>
            <person name="Cai M."/>
            <person name="Gao Y."/>
            <person name="Wang J."/>
            <person name="Yin Y."/>
            <person name="Xu X."/>
            <person name="Cheng T."/>
            <person name="Wang J."/>
        </authorList>
    </citation>
    <scope>NUCLEOTIDE SEQUENCE [LARGE SCALE GENOMIC DNA]</scope>
</reference>
<keyword evidence="2" id="KW-1185">Reference proteome</keyword>
<feature type="domain" description="LRAT" evidence="1">
    <location>
        <begin position="12"/>
        <end position="164"/>
    </location>
</feature>
<evidence type="ECO:0000313" key="3">
    <source>
        <dbReference type="RefSeq" id="XP_008241054.1"/>
    </source>
</evidence>
<name>A0ABM0PKT1_PRUMU</name>
<dbReference type="RefSeq" id="XP_008241054.1">
    <property type="nucleotide sequence ID" value="XM_008242832.2"/>
</dbReference>